<gene>
    <name evidence="6" type="ORF">B4N89_43580</name>
</gene>
<name>A0A1T3NKL8_9ACTN</name>
<comment type="caution">
    <text evidence="6">The sequence shown here is derived from an EMBL/GenBank/DDBJ whole genome shotgun (WGS) entry which is preliminary data.</text>
</comment>
<evidence type="ECO:0000256" key="1">
    <source>
        <dbReference type="ARBA" id="ARBA00023015"/>
    </source>
</evidence>
<evidence type="ECO:0000313" key="6">
    <source>
        <dbReference type="EMBL" id="OPC77396.1"/>
    </source>
</evidence>
<dbReference type="Gene3D" id="1.10.357.10">
    <property type="entry name" value="Tetracycline Repressor, domain 2"/>
    <property type="match status" value="1"/>
</dbReference>
<dbReference type="Pfam" id="PF21935">
    <property type="entry name" value="TetR_C_45"/>
    <property type="match status" value="1"/>
</dbReference>
<dbReference type="Pfam" id="PF00440">
    <property type="entry name" value="TetR_N"/>
    <property type="match status" value="1"/>
</dbReference>
<evidence type="ECO:0000256" key="4">
    <source>
        <dbReference type="PROSITE-ProRule" id="PRU00335"/>
    </source>
</evidence>
<keyword evidence="1" id="KW-0805">Transcription regulation</keyword>
<dbReference type="PANTHER" id="PTHR30055">
    <property type="entry name" value="HTH-TYPE TRANSCRIPTIONAL REGULATOR RUTR"/>
    <property type="match status" value="1"/>
</dbReference>
<dbReference type="GO" id="GO:0003700">
    <property type="term" value="F:DNA-binding transcription factor activity"/>
    <property type="evidence" value="ECO:0007669"/>
    <property type="project" value="TreeGrafter"/>
</dbReference>
<evidence type="ECO:0000256" key="2">
    <source>
        <dbReference type="ARBA" id="ARBA00023125"/>
    </source>
</evidence>
<dbReference type="PRINTS" id="PR00455">
    <property type="entry name" value="HTHTETR"/>
</dbReference>
<dbReference type="PROSITE" id="PS50977">
    <property type="entry name" value="HTH_TETR_2"/>
    <property type="match status" value="1"/>
</dbReference>
<organism evidence="6 7">
    <name type="scientific">Embleya scabrispora</name>
    <dbReference type="NCBI Taxonomy" id="159449"/>
    <lineage>
        <taxon>Bacteria</taxon>
        <taxon>Bacillati</taxon>
        <taxon>Actinomycetota</taxon>
        <taxon>Actinomycetes</taxon>
        <taxon>Kitasatosporales</taxon>
        <taxon>Streptomycetaceae</taxon>
        <taxon>Embleya</taxon>
    </lineage>
</organism>
<dbReference type="SUPFAM" id="SSF48498">
    <property type="entry name" value="Tetracyclin repressor-like, C-terminal domain"/>
    <property type="match status" value="1"/>
</dbReference>
<dbReference type="InterPro" id="IPR001647">
    <property type="entry name" value="HTH_TetR"/>
</dbReference>
<sequence>MQARAGATRRSLMETAACLFHERGFAGTSISDIGNASGLTSGAIYFHFSNKDALARAIVEAHFDAWPVLIERHAGAGVPAVVGLVRLSFAVARAFRDDPLVRGGARLWSERYGIDATLPAPFVGWIAAVRALLERAREEGELADRIDSAGAAKAIIHAFFGLHTVSDALSGRADIENDLADLWRLLLPALLAEPDAAEDTLRLALPAVDEVRV</sequence>
<dbReference type="GO" id="GO:0000976">
    <property type="term" value="F:transcription cis-regulatory region binding"/>
    <property type="evidence" value="ECO:0007669"/>
    <property type="project" value="TreeGrafter"/>
</dbReference>
<feature type="domain" description="HTH tetR-type" evidence="5">
    <location>
        <begin position="6"/>
        <end position="66"/>
    </location>
</feature>
<dbReference type="STRING" id="159449.B4N89_43580"/>
<accession>A0A1T3NKL8</accession>
<dbReference type="InterPro" id="IPR047923">
    <property type="entry name" value="ArpA-like"/>
</dbReference>
<evidence type="ECO:0000259" key="5">
    <source>
        <dbReference type="PROSITE" id="PS50977"/>
    </source>
</evidence>
<keyword evidence="7" id="KW-1185">Reference proteome</keyword>
<protein>
    <submittedName>
        <fullName evidence="6">TetR family transcriptional regulator</fullName>
    </submittedName>
</protein>
<dbReference type="OrthoDB" id="3237195at2"/>
<keyword evidence="2 4" id="KW-0238">DNA-binding</keyword>
<dbReference type="InterPro" id="IPR023772">
    <property type="entry name" value="DNA-bd_HTH_TetR-type_CS"/>
</dbReference>
<dbReference type="InterPro" id="IPR009057">
    <property type="entry name" value="Homeodomain-like_sf"/>
</dbReference>
<dbReference type="PROSITE" id="PS01081">
    <property type="entry name" value="HTH_TETR_1"/>
    <property type="match status" value="1"/>
</dbReference>
<keyword evidence="3" id="KW-0804">Transcription</keyword>
<dbReference type="InterPro" id="IPR036271">
    <property type="entry name" value="Tet_transcr_reg_TetR-rel_C_sf"/>
</dbReference>
<dbReference type="InterPro" id="IPR054126">
    <property type="entry name" value="CprB_TetR_C"/>
</dbReference>
<dbReference type="AlphaFoldDB" id="A0A1T3NKL8"/>
<evidence type="ECO:0000313" key="7">
    <source>
        <dbReference type="Proteomes" id="UP000190037"/>
    </source>
</evidence>
<dbReference type="Proteomes" id="UP000190037">
    <property type="component" value="Unassembled WGS sequence"/>
</dbReference>
<dbReference type="InterPro" id="IPR050109">
    <property type="entry name" value="HTH-type_TetR-like_transc_reg"/>
</dbReference>
<dbReference type="EMBL" id="MWQN01000004">
    <property type="protein sequence ID" value="OPC77396.1"/>
    <property type="molecule type" value="Genomic_DNA"/>
</dbReference>
<feature type="DNA-binding region" description="H-T-H motif" evidence="4">
    <location>
        <begin position="29"/>
        <end position="48"/>
    </location>
</feature>
<dbReference type="PANTHER" id="PTHR30055:SF234">
    <property type="entry name" value="HTH-TYPE TRANSCRIPTIONAL REGULATOR BETI"/>
    <property type="match status" value="1"/>
</dbReference>
<dbReference type="NCBIfam" id="NF041196">
    <property type="entry name" value="ScbR_bind_reg"/>
    <property type="match status" value="1"/>
</dbReference>
<proteinExistence type="predicted"/>
<evidence type="ECO:0000256" key="3">
    <source>
        <dbReference type="ARBA" id="ARBA00023163"/>
    </source>
</evidence>
<reference evidence="6 7" key="1">
    <citation type="submission" date="2017-03" db="EMBL/GenBank/DDBJ databases">
        <title>Draft genome sequence of Streptomyces scabrisporus NF3, endophyte isolated from Amphipterygium adstringens.</title>
        <authorList>
            <person name="Vazquez M."/>
            <person name="Ceapa C.D."/>
            <person name="Rodriguez Luna D."/>
            <person name="Sanchez Esquivel S."/>
        </authorList>
    </citation>
    <scope>NUCLEOTIDE SEQUENCE [LARGE SCALE GENOMIC DNA]</scope>
    <source>
        <strain evidence="6 7">NF3</strain>
    </source>
</reference>
<dbReference type="SUPFAM" id="SSF46689">
    <property type="entry name" value="Homeodomain-like"/>
    <property type="match status" value="1"/>
</dbReference>